<feature type="transmembrane region" description="Helical" evidence="10">
    <location>
        <begin position="12"/>
        <end position="32"/>
    </location>
</feature>
<dbReference type="InterPro" id="IPR043131">
    <property type="entry name" value="BCAT-like_N"/>
</dbReference>
<dbReference type="PIRSF" id="PIRSF006468">
    <property type="entry name" value="BCAT1"/>
    <property type="match status" value="1"/>
</dbReference>
<dbReference type="OrthoDB" id="409992at2759"/>
<gene>
    <name evidence="11" type="ORF">CQW23_10679</name>
</gene>
<comment type="catalytic activity">
    <reaction evidence="9">
        <text>L-leucine + 2-oxoglutarate = 4-methyl-2-oxopentanoate + L-glutamate</text>
        <dbReference type="Rhea" id="RHEA:18321"/>
        <dbReference type="ChEBI" id="CHEBI:16810"/>
        <dbReference type="ChEBI" id="CHEBI:17865"/>
        <dbReference type="ChEBI" id="CHEBI:29985"/>
        <dbReference type="ChEBI" id="CHEBI:57427"/>
        <dbReference type="EC" id="2.6.1.42"/>
    </reaction>
</comment>
<dbReference type="InterPro" id="IPR001544">
    <property type="entry name" value="Aminotrans_IV"/>
</dbReference>
<comment type="cofactor">
    <cofactor evidence="1 8">
        <name>pyridoxal 5'-phosphate</name>
        <dbReference type="ChEBI" id="CHEBI:597326"/>
    </cofactor>
</comment>
<evidence type="ECO:0000256" key="6">
    <source>
        <dbReference type="PIRSR" id="PIRSR006468-1"/>
    </source>
</evidence>
<evidence type="ECO:0000256" key="10">
    <source>
        <dbReference type="SAM" id="Phobius"/>
    </source>
</evidence>
<feature type="modified residue" description="N6-(pyridoxal phosphate)lysine" evidence="6">
    <location>
        <position position="236"/>
    </location>
</feature>
<dbReference type="Gene3D" id="3.20.10.10">
    <property type="entry name" value="D-amino Acid Aminotransferase, subunit A, domain 2"/>
    <property type="match status" value="1"/>
</dbReference>
<dbReference type="GO" id="GO:0052656">
    <property type="term" value="F:L-isoleucine-2-oxoglutarate transaminase activity"/>
    <property type="evidence" value="ECO:0007669"/>
    <property type="project" value="RHEA"/>
</dbReference>
<evidence type="ECO:0000256" key="7">
    <source>
        <dbReference type="RuleBase" id="RU004106"/>
    </source>
</evidence>
<dbReference type="InterPro" id="IPR033939">
    <property type="entry name" value="BCAT_family"/>
</dbReference>
<dbReference type="InterPro" id="IPR043132">
    <property type="entry name" value="BCAT-like_C"/>
</dbReference>
<name>A0A2G2X0B9_CAPBA</name>
<evidence type="ECO:0000256" key="1">
    <source>
        <dbReference type="ARBA" id="ARBA00001933"/>
    </source>
</evidence>
<evidence type="ECO:0000256" key="9">
    <source>
        <dbReference type="RuleBase" id="RU004517"/>
    </source>
</evidence>
<dbReference type="GO" id="GO:0009082">
    <property type="term" value="P:branched-chain amino acid biosynthetic process"/>
    <property type="evidence" value="ECO:0007669"/>
    <property type="project" value="UniProtKB-KW"/>
</dbReference>
<keyword evidence="12" id="KW-1185">Reference proteome</keyword>
<dbReference type="PROSITE" id="PS00770">
    <property type="entry name" value="AA_TRANSFER_CLASS_4"/>
    <property type="match status" value="1"/>
</dbReference>
<accession>A0A2G2X0B9</accession>
<evidence type="ECO:0000313" key="12">
    <source>
        <dbReference type="Proteomes" id="UP000224567"/>
    </source>
</evidence>
<sequence length="389" mass="43090">MCMSKLNSFHNIILLSYNFLFFIFLPSTLQLMGSNNITPLSTLQPAPTTRENEYEEIDWDNLGFKVTQTDYMFIAKSTLDGNFEQGQLKPFGNIQLNPSAGILNYGQGLIEGTKAYKREDGRIFLFRPHDSSIRMQIGAERMCMLCPSVDQFVDAIKQTVLANKRWIPPAGKGTLYIRPLLMGSGAVLGVAPAPEYTFLVYACPVGNYFKDATGALSLYIEEEVHRAACGGAGGVKSITNYAPVMKAMKNAKGKGFTDVLYLDSVNNKYIEEASCSNIFLIKGKVISTPKANGTILEGVTKKSVIDIAHDLGYQVEERSIEVEELIRADEVFCTGTAVGVALVGSVTYKARRIEYKISEGIITQQLNSRLVEIQRGIVEDKRNWIVEVK</sequence>
<reference evidence="11 12" key="1">
    <citation type="journal article" date="2017" name="Genome Biol.">
        <title>New reference genome sequences of hot pepper reveal the massive evolution of plant disease-resistance genes by retroduplication.</title>
        <authorList>
            <person name="Kim S."/>
            <person name="Park J."/>
            <person name="Yeom S.I."/>
            <person name="Kim Y.M."/>
            <person name="Seo E."/>
            <person name="Kim K.T."/>
            <person name="Kim M.S."/>
            <person name="Lee J.M."/>
            <person name="Cheong K."/>
            <person name="Shin H.S."/>
            <person name="Kim S.B."/>
            <person name="Han K."/>
            <person name="Lee J."/>
            <person name="Park M."/>
            <person name="Lee H.A."/>
            <person name="Lee H.Y."/>
            <person name="Lee Y."/>
            <person name="Oh S."/>
            <person name="Lee J.H."/>
            <person name="Choi E."/>
            <person name="Choi E."/>
            <person name="Lee S.E."/>
            <person name="Jeon J."/>
            <person name="Kim H."/>
            <person name="Choi G."/>
            <person name="Song H."/>
            <person name="Lee J."/>
            <person name="Lee S.C."/>
            <person name="Kwon J.K."/>
            <person name="Lee H.Y."/>
            <person name="Koo N."/>
            <person name="Hong Y."/>
            <person name="Kim R.W."/>
            <person name="Kang W.H."/>
            <person name="Huh J.H."/>
            <person name="Kang B.C."/>
            <person name="Yang T.J."/>
            <person name="Lee Y.H."/>
            <person name="Bennetzen J.L."/>
            <person name="Choi D."/>
        </authorList>
    </citation>
    <scope>NUCLEOTIDE SEQUENCE [LARGE SCALE GENOMIC DNA]</scope>
    <source>
        <strain evidence="12">cv. PBC81</strain>
    </source>
</reference>
<dbReference type="InterPro" id="IPR018300">
    <property type="entry name" value="Aminotrans_IV_CS"/>
</dbReference>
<dbReference type="GO" id="GO:0052655">
    <property type="term" value="F:L-valine-2-oxoglutarate transaminase activity"/>
    <property type="evidence" value="ECO:0007669"/>
    <property type="project" value="RHEA"/>
</dbReference>
<dbReference type="FunFam" id="3.30.470.10:FF:000003">
    <property type="entry name" value="Branched-chain-amino-acid aminotransferase"/>
    <property type="match status" value="1"/>
</dbReference>
<dbReference type="EC" id="2.6.1.42" evidence="9"/>
<keyword evidence="3 9" id="KW-0032">Aminotransferase</keyword>
<comment type="catalytic activity">
    <reaction evidence="9">
        <text>L-isoleucine + 2-oxoglutarate = (S)-3-methyl-2-oxopentanoate + L-glutamate</text>
        <dbReference type="Rhea" id="RHEA:24801"/>
        <dbReference type="ChEBI" id="CHEBI:16810"/>
        <dbReference type="ChEBI" id="CHEBI:29985"/>
        <dbReference type="ChEBI" id="CHEBI:35146"/>
        <dbReference type="ChEBI" id="CHEBI:58045"/>
        <dbReference type="EC" id="2.6.1.42"/>
    </reaction>
</comment>
<dbReference type="FunFam" id="3.20.10.10:FF:000003">
    <property type="entry name" value="Branched-chain-amino-acid aminotransferase"/>
    <property type="match status" value="1"/>
</dbReference>
<dbReference type="PANTHER" id="PTHR42825:SF12">
    <property type="entry name" value="BRANCHED-CHAIN-AMINO-ACID AMINOTRANSFERASE 2, CHLOROPLASTIC-LIKE"/>
    <property type="match status" value="1"/>
</dbReference>
<evidence type="ECO:0000256" key="4">
    <source>
        <dbReference type="ARBA" id="ARBA00022679"/>
    </source>
</evidence>
<evidence type="ECO:0000256" key="3">
    <source>
        <dbReference type="ARBA" id="ARBA00022576"/>
    </source>
</evidence>
<keyword evidence="10" id="KW-0812">Transmembrane</keyword>
<dbReference type="GO" id="GO:0005737">
    <property type="term" value="C:cytoplasm"/>
    <property type="evidence" value="ECO:0007669"/>
    <property type="project" value="UniProtKB-ARBA"/>
</dbReference>
<dbReference type="STRING" id="33114.A0A2G2X0B9"/>
<evidence type="ECO:0000256" key="2">
    <source>
        <dbReference type="ARBA" id="ARBA00009320"/>
    </source>
</evidence>
<dbReference type="EMBL" id="MLFT02000004">
    <property type="protein sequence ID" value="PHT50932.1"/>
    <property type="molecule type" value="Genomic_DNA"/>
</dbReference>
<evidence type="ECO:0000256" key="5">
    <source>
        <dbReference type="ARBA" id="ARBA00022898"/>
    </source>
</evidence>
<dbReference type="PANTHER" id="PTHR42825">
    <property type="entry name" value="AMINO ACID AMINOTRANSFERASE"/>
    <property type="match status" value="1"/>
</dbReference>
<comment type="similarity">
    <text evidence="2 7">Belongs to the class-IV pyridoxal-phosphate-dependent aminotransferase family.</text>
</comment>
<keyword evidence="10" id="KW-1133">Transmembrane helix</keyword>
<protein>
    <recommendedName>
        <fullName evidence="9">Branched-chain-amino-acid aminotransferase</fullName>
        <ecNumber evidence="9">2.6.1.42</ecNumber>
    </recommendedName>
</protein>
<keyword evidence="9" id="KW-0100">Branched-chain amino acid biosynthesis</keyword>
<evidence type="ECO:0000313" key="11">
    <source>
        <dbReference type="EMBL" id="PHT50932.1"/>
    </source>
</evidence>
<dbReference type="InterPro" id="IPR005786">
    <property type="entry name" value="B_amino_transII"/>
</dbReference>
<dbReference type="NCBIfam" id="NF009897">
    <property type="entry name" value="PRK13357.1"/>
    <property type="match status" value="1"/>
</dbReference>
<dbReference type="CDD" id="cd01557">
    <property type="entry name" value="BCAT_beta_family"/>
    <property type="match status" value="1"/>
</dbReference>
<dbReference type="GO" id="GO:0052654">
    <property type="term" value="F:L-leucine-2-oxoglutarate transaminase activity"/>
    <property type="evidence" value="ECO:0007669"/>
    <property type="project" value="RHEA"/>
</dbReference>
<keyword evidence="10" id="KW-0472">Membrane</keyword>
<keyword evidence="5 8" id="KW-0663">Pyridoxal phosphate</keyword>
<comment type="caution">
    <text evidence="11">The sequence shown here is derived from an EMBL/GenBank/DDBJ whole genome shotgun (WGS) entry which is preliminary data.</text>
</comment>
<evidence type="ECO:0000256" key="8">
    <source>
        <dbReference type="RuleBase" id="RU004516"/>
    </source>
</evidence>
<dbReference type="GO" id="GO:0008652">
    <property type="term" value="P:amino acid biosynthetic process"/>
    <property type="evidence" value="ECO:0007669"/>
    <property type="project" value="UniProtKB-KW"/>
</dbReference>
<dbReference type="NCBIfam" id="TIGR01123">
    <property type="entry name" value="ilvE_II"/>
    <property type="match status" value="1"/>
</dbReference>
<reference evidence="12" key="2">
    <citation type="journal article" date="2017" name="J. Anim. Genet.">
        <title>Multiple reference genome sequences of hot pepper reveal the massive evolution of plant disease resistance genes by retroduplication.</title>
        <authorList>
            <person name="Kim S."/>
            <person name="Park J."/>
            <person name="Yeom S.-I."/>
            <person name="Kim Y.-M."/>
            <person name="Seo E."/>
            <person name="Kim K.-T."/>
            <person name="Kim M.-S."/>
            <person name="Lee J.M."/>
            <person name="Cheong K."/>
            <person name="Shin H.-S."/>
            <person name="Kim S.-B."/>
            <person name="Han K."/>
            <person name="Lee J."/>
            <person name="Park M."/>
            <person name="Lee H.-A."/>
            <person name="Lee H.-Y."/>
            <person name="Lee Y."/>
            <person name="Oh S."/>
            <person name="Lee J.H."/>
            <person name="Choi E."/>
            <person name="Choi E."/>
            <person name="Lee S.E."/>
            <person name="Jeon J."/>
            <person name="Kim H."/>
            <person name="Choi G."/>
            <person name="Song H."/>
            <person name="Lee J."/>
            <person name="Lee S.-C."/>
            <person name="Kwon J.-K."/>
            <person name="Lee H.-Y."/>
            <person name="Koo N."/>
            <person name="Hong Y."/>
            <person name="Kim R.W."/>
            <person name="Kang W.-H."/>
            <person name="Huh J.H."/>
            <person name="Kang B.-C."/>
            <person name="Yang T.-J."/>
            <person name="Lee Y.-H."/>
            <person name="Bennetzen J.L."/>
            <person name="Choi D."/>
        </authorList>
    </citation>
    <scope>NUCLEOTIDE SEQUENCE [LARGE SCALE GENOMIC DNA]</scope>
    <source>
        <strain evidence="12">cv. PBC81</strain>
    </source>
</reference>
<dbReference type="Gene3D" id="3.30.470.10">
    <property type="match status" value="1"/>
</dbReference>
<dbReference type="Proteomes" id="UP000224567">
    <property type="component" value="Unassembled WGS sequence"/>
</dbReference>
<organism evidence="11 12">
    <name type="scientific">Capsicum baccatum</name>
    <name type="common">Peruvian pepper</name>
    <dbReference type="NCBI Taxonomy" id="33114"/>
    <lineage>
        <taxon>Eukaryota</taxon>
        <taxon>Viridiplantae</taxon>
        <taxon>Streptophyta</taxon>
        <taxon>Embryophyta</taxon>
        <taxon>Tracheophyta</taxon>
        <taxon>Spermatophyta</taxon>
        <taxon>Magnoliopsida</taxon>
        <taxon>eudicotyledons</taxon>
        <taxon>Gunneridae</taxon>
        <taxon>Pentapetalae</taxon>
        <taxon>asterids</taxon>
        <taxon>lamiids</taxon>
        <taxon>Solanales</taxon>
        <taxon>Solanaceae</taxon>
        <taxon>Solanoideae</taxon>
        <taxon>Capsiceae</taxon>
        <taxon>Capsicum</taxon>
    </lineage>
</organism>
<dbReference type="SUPFAM" id="SSF56752">
    <property type="entry name" value="D-aminoacid aminotransferase-like PLP-dependent enzymes"/>
    <property type="match status" value="1"/>
</dbReference>
<comment type="catalytic activity">
    <reaction evidence="9">
        <text>L-valine + 2-oxoglutarate = 3-methyl-2-oxobutanoate + L-glutamate</text>
        <dbReference type="Rhea" id="RHEA:24813"/>
        <dbReference type="ChEBI" id="CHEBI:11851"/>
        <dbReference type="ChEBI" id="CHEBI:16810"/>
        <dbReference type="ChEBI" id="CHEBI:29985"/>
        <dbReference type="ChEBI" id="CHEBI:57762"/>
        <dbReference type="EC" id="2.6.1.42"/>
    </reaction>
</comment>
<dbReference type="AlphaFoldDB" id="A0A2G2X0B9"/>
<dbReference type="Pfam" id="PF01063">
    <property type="entry name" value="Aminotran_4"/>
    <property type="match status" value="1"/>
</dbReference>
<dbReference type="InterPro" id="IPR036038">
    <property type="entry name" value="Aminotransferase-like"/>
</dbReference>
<keyword evidence="4 9" id="KW-0808">Transferase</keyword>
<proteinExistence type="inferred from homology"/>
<keyword evidence="9" id="KW-0028">Amino-acid biosynthesis</keyword>